<feature type="compositionally biased region" description="Acidic residues" evidence="1">
    <location>
        <begin position="25"/>
        <end position="35"/>
    </location>
</feature>
<gene>
    <name evidence="2" type="ORF">BaRGS_00021477</name>
</gene>
<feature type="non-terminal residue" evidence="2">
    <location>
        <position position="1"/>
    </location>
</feature>
<comment type="caution">
    <text evidence="2">The sequence shown here is derived from an EMBL/GenBank/DDBJ whole genome shotgun (WGS) entry which is preliminary data.</text>
</comment>
<evidence type="ECO:0000313" key="3">
    <source>
        <dbReference type="Proteomes" id="UP001519460"/>
    </source>
</evidence>
<protein>
    <submittedName>
        <fullName evidence="2">Uncharacterized protein</fullName>
    </submittedName>
</protein>
<feature type="region of interest" description="Disordered" evidence="1">
    <location>
        <begin position="25"/>
        <end position="57"/>
    </location>
</feature>
<evidence type="ECO:0000256" key="1">
    <source>
        <dbReference type="SAM" id="MobiDB-lite"/>
    </source>
</evidence>
<sequence>EGVKELIEDYFAVSNSCEECDFWPEDSDEEEEFGCEDGATPDRSANEDEVSSPDFEDAEIEQPLIRIAGEADSVNGDCNQQGLRDLEAIRGFSCGCKLPCVAEPGDNRSGCIVQFSPEEILAFNLSFKDMERGEKDMMILGLISSCIRNGLMTECRKRKSQTMRQKSRSSFIFNGRHVCHSSFLKLLGISANKVKALQDHYQEHGLEPRKLKSGGRKNNTKALTPDETRQVVRFIHQYAEDHAVHLPGRVPGFKRDDIQLLPSSTPKSRVYRDYMQSAARAGHNRIVSRACFGKLWLQLCPYIVVAKPMTDLCWRCQNNTTRIFRSANLTDEEKNDLLLEQQRHLSQVDAERKYYKDLVEQSRVTVRHLGINDLQQTPPQQS</sequence>
<evidence type="ECO:0000313" key="2">
    <source>
        <dbReference type="EMBL" id="KAK7487249.1"/>
    </source>
</evidence>
<dbReference type="EMBL" id="JACVVK020000167">
    <property type="protein sequence ID" value="KAK7487249.1"/>
    <property type="molecule type" value="Genomic_DNA"/>
</dbReference>
<dbReference type="Proteomes" id="UP001519460">
    <property type="component" value="Unassembled WGS sequence"/>
</dbReference>
<reference evidence="2 3" key="1">
    <citation type="journal article" date="2023" name="Sci. Data">
        <title>Genome assembly of the Korean intertidal mud-creeper Batillaria attramentaria.</title>
        <authorList>
            <person name="Patra A.K."/>
            <person name="Ho P.T."/>
            <person name="Jun S."/>
            <person name="Lee S.J."/>
            <person name="Kim Y."/>
            <person name="Won Y.J."/>
        </authorList>
    </citation>
    <scope>NUCLEOTIDE SEQUENCE [LARGE SCALE GENOMIC DNA]</scope>
    <source>
        <strain evidence="2">Wonlab-2016</strain>
    </source>
</reference>
<accession>A0ABD0KJ75</accession>
<name>A0ABD0KJ75_9CAEN</name>
<dbReference type="AlphaFoldDB" id="A0ABD0KJ75"/>
<feature type="compositionally biased region" description="Acidic residues" evidence="1">
    <location>
        <begin position="47"/>
        <end position="57"/>
    </location>
</feature>
<dbReference type="PANTHER" id="PTHR34415">
    <property type="entry name" value="INTEGRASE CATALYTIC DOMAIN-CONTAINING PROTEIN"/>
    <property type="match status" value="1"/>
</dbReference>
<keyword evidence="3" id="KW-1185">Reference proteome</keyword>
<organism evidence="2 3">
    <name type="scientific">Batillaria attramentaria</name>
    <dbReference type="NCBI Taxonomy" id="370345"/>
    <lineage>
        <taxon>Eukaryota</taxon>
        <taxon>Metazoa</taxon>
        <taxon>Spiralia</taxon>
        <taxon>Lophotrochozoa</taxon>
        <taxon>Mollusca</taxon>
        <taxon>Gastropoda</taxon>
        <taxon>Caenogastropoda</taxon>
        <taxon>Sorbeoconcha</taxon>
        <taxon>Cerithioidea</taxon>
        <taxon>Batillariidae</taxon>
        <taxon>Batillaria</taxon>
    </lineage>
</organism>
<dbReference type="PANTHER" id="PTHR34415:SF1">
    <property type="entry name" value="INTEGRASE CATALYTIC DOMAIN-CONTAINING PROTEIN"/>
    <property type="match status" value="1"/>
</dbReference>
<proteinExistence type="predicted"/>